<evidence type="ECO:0000256" key="9">
    <source>
        <dbReference type="ARBA" id="ARBA00023136"/>
    </source>
</evidence>
<dbReference type="PANTHER" id="PTHR24412">
    <property type="entry name" value="KELCH PROTEIN"/>
    <property type="match status" value="1"/>
</dbReference>
<reference evidence="13" key="2">
    <citation type="submission" date="2025-08" db="UniProtKB">
        <authorList>
            <consortium name="Ensembl"/>
        </authorList>
    </citation>
    <scope>IDENTIFICATION</scope>
</reference>
<dbReference type="HOGENOM" id="CLU_004253_14_4_1"/>
<dbReference type="FunFam" id="1.25.40.420:FF:000001">
    <property type="entry name" value="Kelch-like family member 12"/>
    <property type="match status" value="1"/>
</dbReference>
<dbReference type="SUPFAM" id="SSF117281">
    <property type="entry name" value="Kelch motif"/>
    <property type="match status" value="1"/>
</dbReference>
<dbReference type="AlphaFoldDB" id="H2V972"/>
<reference evidence="13 14" key="1">
    <citation type="journal article" date="2011" name="Genome Biol. Evol.">
        <title>Integration of the genetic map and genome assembly of fugu facilitates insights into distinct features of genome evolution in teleosts and mammals.</title>
        <authorList>
            <person name="Kai W."/>
            <person name="Kikuchi K."/>
            <person name="Tohari S."/>
            <person name="Chew A.K."/>
            <person name="Tay A."/>
            <person name="Fujiwara A."/>
            <person name="Hosoya S."/>
            <person name="Suetake H."/>
            <person name="Naruse K."/>
            <person name="Brenner S."/>
            <person name="Suzuki Y."/>
            <person name="Venkatesh B."/>
        </authorList>
    </citation>
    <scope>NUCLEOTIDE SEQUENCE [LARGE SCALE GENOMIC DNA]</scope>
</reference>
<dbReference type="GO" id="GO:0045214">
    <property type="term" value="P:sarcomere organization"/>
    <property type="evidence" value="ECO:0007669"/>
    <property type="project" value="Ensembl"/>
</dbReference>
<dbReference type="InterPro" id="IPR011333">
    <property type="entry name" value="SKP1/BTB/POZ_sf"/>
</dbReference>
<dbReference type="InParanoid" id="H2V972"/>
<dbReference type="GO" id="GO:0033017">
    <property type="term" value="C:sarcoplasmic reticulum membrane"/>
    <property type="evidence" value="ECO:0007669"/>
    <property type="project" value="UniProtKB-SubCell"/>
</dbReference>
<accession>H2V972</accession>
<dbReference type="FunFam" id="3.30.710.10:FF:000006">
    <property type="entry name" value="Kelch repeat and BTB domain-containing 6"/>
    <property type="match status" value="1"/>
</dbReference>
<keyword evidence="14" id="KW-1185">Reference proteome</keyword>
<dbReference type="SMART" id="SM00875">
    <property type="entry name" value="BACK"/>
    <property type="match status" value="1"/>
</dbReference>
<evidence type="ECO:0000259" key="12">
    <source>
        <dbReference type="PROSITE" id="PS50097"/>
    </source>
</evidence>
<dbReference type="InterPro" id="IPR000210">
    <property type="entry name" value="BTB/POZ_dom"/>
</dbReference>
<dbReference type="InterPro" id="IPR015915">
    <property type="entry name" value="Kelch-typ_b-propeller"/>
</dbReference>
<dbReference type="PIRSF" id="PIRSF037037">
    <property type="entry name" value="Kelch-like_protein_gigaxonin"/>
    <property type="match status" value="1"/>
</dbReference>
<sequence>MDTVILKQPQTWLTIVLPVLLLRRSVNCSFLSALLALKMDPKSLKEDLRLFQTTLLQDGLKELLNENKLIDCILKVGERSIPCHRLILAACSPYFRELFFSADGKEVNQREVVLENLDPNIMEVIVNYLYSADIDINDNSVQDILAAANRFQIPSVFTVCVNYLQKKLSRSNCLAIYRLALMMNCARLAIAARDYIADRFETMCKAEEFLELDPPELFAIIGADALNVEKEEVVFETLMRWVKKDKEKRLKSLEEAFDCIRFRLIPEKYFKEKVEKEDLIKTNQELLKKIKVIKEAATGKLPEKKKGQDEENGEEGMLPGYLNDNRRFGMYAKDLVLMINDSTAVAYDPEENECFLASIGDQIPRNHVSLITKENKLHVLGGLFVDEEDKETPLQCYHYQLDALSSDWAALPPMPSSRCLFAMGECESLIFAVAGKDLQSNESHDTVLCYDTEKMKWNETKKLPLRIHGHCVVSENGLVYSIGGKTDDNKTINKMFAYNHKRSEWKEVASMKTPRSMFGAVIHKGKIIVVGGVSEEGLTASSEAYDFGTNKWAPFTEFPQERSSVNLVSCGGVLYAVGGFAVVENENRECAPSEVIDIWQYEEDKKQWTGMIREMRYATGASCVSMHLNTARMPKL</sequence>
<organism evidence="13 14">
    <name type="scientific">Takifugu rubripes</name>
    <name type="common">Japanese pufferfish</name>
    <name type="synonym">Fugu rubripes</name>
    <dbReference type="NCBI Taxonomy" id="31033"/>
    <lineage>
        <taxon>Eukaryota</taxon>
        <taxon>Metazoa</taxon>
        <taxon>Chordata</taxon>
        <taxon>Craniata</taxon>
        <taxon>Vertebrata</taxon>
        <taxon>Euteleostomi</taxon>
        <taxon>Actinopterygii</taxon>
        <taxon>Neopterygii</taxon>
        <taxon>Teleostei</taxon>
        <taxon>Neoteleostei</taxon>
        <taxon>Acanthomorphata</taxon>
        <taxon>Eupercaria</taxon>
        <taxon>Tetraodontiformes</taxon>
        <taxon>Tetradontoidea</taxon>
        <taxon>Tetraodontidae</taxon>
        <taxon>Takifugu</taxon>
    </lineage>
</organism>
<evidence type="ECO:0000256" key="11">
    <source>
        <dbReference type="SAM" id="SignalP"/>
    </source>
</evidence>
<gene>
    <name evidence="13" type="primary">klhl41a</name>
</gene>
<dbReference type="Ensembl" id="ENSTRUT00000045916.3">
    <property type="protein sequence ID" value="ENSTRUP00000045762.3"/>
    <property type="gene ID" value="ENSTRUG00000017844.3"/>
</dbReference>
<dbReference type="PROSITE" id="PS50097">
    <property type="entry name" value="BTB"/>
    <property type="match status" value="1"/>
</dbReference>
<dbReference type="GO" id="GO:0048741">
    <property type="term" value="P:skeletal muscle fiber development"/>
    <property type="evidence" value="ECO:0007669"/>
    <property type="project" value="Ensembl"/>
</dbReference>
<dbReference type="InterPro" id="IPR011705">
    <property type="entry name" value="BACK"/>
</dbReference>
<dbReference type="Gene3D" id="1.25.40.420">
    <property type="match status" value="1"/>
</dbReference>
<evidence type="ECO:0000256" key="8">
    <source>
        <dbReference type="ARBA" id="ARBA00022951"/>
    </source>
</evidence>
<evidence type="ECO:0000256" key="10">
    <source>
        <dbReference type="ARBA" id="ARBA00023212"/>
    </source>
</evidence>
<dbReference type="SMART" id="SM00225">
    <property type="entry name" value="BTB"/>
    <property type="match status" value="1"/>
</dbReference>
<dbReference type="FunCoup" id="H2V972">
    <property type="interactions" value="269"/>
</dbReference>
<dbReference type="GO" id="GO:0005856">
    <property type="term" value="C:cytoskeleton"/>
    <property type="evidence" value="ECO:0007669"/>
    <property type="project" value="UniProtKB-SubCell"/>
</dbReference>
<dbReference type="Proteomes" id="UP000005226">
    <property type="component" value="Chromosome 1"/>
</dbReference>
<dbReference type="Pfam" id="PF00651">
    <property type="entry name" value="BTB"/>
    <property type="match status" value="1"/>
</dbReference>
<feature type="signal peptide" evidence="11">
    <location>
        <begin position="1"/>
        <end position="28"/>
    </location>
</feature>
<dbReference type="GO" id="GO:0060297">
    <property type="term" value="P:regulation of sarcomere organization"/>
    <property type="evidence" value="ECO:0007669"/>
    <property type="project" value="Ensembl"/>
</dbReference>
<reference evidence="13" key="3">
    <citation type="submission" date="2025-09" db="UniProtKB">
        <authorList>
            <consortium name="Ensembl"/>
        </authorList>
    </citation>
    <scope>IDENTIFICATION</scope>
</reference>
<dbReference type="PANTHER" id="PTHR24412:SF146">
    <property type="entry name" value="KELCH-LIKE PROTEIN 41"/>
    <property type="match status" value="1"/>
</dbReference>
<keyword evidence="5" id="KW-0963">Cytoplasm</keyword>
<evidence type="ECO:0000313" key="14">
    <source>
        <dbReference type="Proteomes" id="UP000005226"/>
    </source>
</evidence>
<feature type="chain" id="PRO_5025421853" evidence="11">
    <location>
        <begin position="29"/>
        <end position="636"/>
    </location>
</feature>
<evidence type="ECO:0000256" key="3">
    <source>
        <dbReference type="ARBA" id="ARBA00004586"/>
    </source>
</evidence>
<protein>
    <submittedName>
        <fullName evidence="13">Kelch-like family member 41a</fullName>
    </submittedName>
</protein>
<dbReference type="OMA" id="AHENECF"/>
<dbReference type="Pfam" id="PF07707">
    <property type="entry name" value="BACK"/>
    <property type="match status" value="1"/>
</dbReference>
<feature type="domain" description="BTB" evidence="12">
    <location>
        <begin position="70"/>
        <end position="138"/>
    </location>
</feature>
<dbReference type="GeneTree" id="ENSGT00940000158859"/>
<evidence type="ECO:0000256" key="2">
    <source>
        <dbReference type="ARBA" id="ARBA00004449"/>
    </source>
</evidence>
<keyword evidence="8" id="KW-0703">Sarcoplasmic reticulum</keyword>
<dbReference type="STRING" id="31033.ENSTRUP00000045762"/>
<name>H2V972_TAKRU</name>
<keyword evidence="11" id="KW-0732">Signal</keyword>
<evidence type="ECO:0000256" key="1">
    <source>
        <dbReference type="ARBA" id="ARBA00004245"/>
    </source>
</evidence>
<dbReference type="FunFam" id="2.120.10.80:FF:000025">
    <property type="entry name" value="Kelch-like family member 41"/>
    <property type="match status" value="1"/>
</dbReference>
<keyword evidence="6" id="KW-0677">Repeat</keyword>
<proteinExistence type="predicted"/>
<evidence type="ECO:0000256" key="6">
    <source>
        <dbReference type="ARBA" id="ARBA00022737"/>
    </source>
</evidence>
<dbReference type="InterPro" id="IPR006652">
    <property type="entry name" value="Kelch_1"/>
</dbReference>
<evidence type="ECO:0000256" key="4">
    <source>
        <dbReference type="ARBA" id="ARBA00022441"/>
    </source>
</evidence>
<evidence type="ECO:0000313" key="13">
    <source>
        <dbReference type="Ensembl" id="ENSTRUP00000045762.3"/>
    </source>
</evidence>
<dbReference type="SMART" id="SM00612">
    <property type="entry name" value="Kelch"/>
    <property type="match status" value="3"/>
</dbReference>
<keyword evidence="10" id="KW-0206">Cytoskeleton</keyword>
<comment type="subcellular location">
    <subcellularLocation>
        <location evidence="1">Cytoplasm</location>
        <location evidence="1">Cytoskeleton</location>
    </subcellularLocation>
    <subcellularLocation>
        <location evidence="3">Endoplasmic reticulum membrane</location>
    </subcellularLocation>
    <subcellularLocation>
        <location evidence="2">Sarcoplasmic reticulum membrane</location>
    </subcellularLocation>
</comment>
<keyword evidence="7" id="KW-0256">Endoplasmic reticulum</keyword>
<dbReference type="GO" id="GO:0036269">
    <property type="term" value="P:swimming behavior"/>
    <property type="evidence" value="ECO:0007669"/>
    <property type="project" value="Ensembl"/>
</dbReference>
<dbReference type="SUPFAM" id="SSF54695">
    <property type="entry name" value="POZ domain"/>
    <property type="match status" value="1"/>
</dbReference>
<evidence type="ECO:0000256" key="7">
    <source>
        <dbReference type="ARBA" id="ARBA00022824"/>
    </source>
</evidence>
<keyword evidence="9" id="KW-0472">Membrane</keyword>
<dbReference type="Pfam" id="PF24681">
    <property type="entry name" value="Kelch_KLHDC2_KLHL20_DRC7"/>
    <property type="match status" value="1"/>
</dbReference>
<dbReference type="InterPro" id="IPR017096">
    <property type="entry name" value="BTB-kelch_protein"/>
</dbReference>
<keyword evidence="4" id="KW-0880">Kelch repeat</keyword>
<dbReference type="Gene3D" id="2.120.10.80">
    <property type="entry name" value="Kelch-type beta propeller"/>
    <property type="match status" value="1"/>
</dbReference>
<evidence type="ECO:0000256" key="5">
    <source>
        <dbReference type="ARBA" id="ARBA00022490"/>
    </source>
</evidence>
<dbReference type="Gene3D" id="3.30.710.10">
    <property type="entry name" value="Potassium Channel Kv1.1, Chain A"/>
    <property type="match status" value="1"/>
</dbReference>